<evidence type="ECO:0000256" key="1">
    <source>
        <dbReference type="ARBA" id="ARBA00022443"/>
    </source>
</evidence>
<dbReference type="Pfam" id="PF00018">
    <property type="entry name" value="SH3_1"/>
    <property type="match status" value="1"/>
</dbReference>
<feature type="region of interest" description="Disordered" evidence="3">
    <location>
        <begin position="790"/>
        <end position="939"/>
    </location>
</feature>
<accession>A0A1Y1W9I9</accession>
<comment type="caution">
    <text evidence="5">The sequence shown here is derived from an EMBL/GenBank/DDBJ whole genome shotgun (WGS) entry which is preliminary data.</text>
</comment>
<feature type="compositionally biased region" description="Low complexity" evidence="3">
    <location>
        <begin position="177"/>
        <end position="186"/>
    </location>
</feature>
<keyword evidence="6" id="KW-1185">Reference proteome</keyword>
<dbReference type="InterPro" id="IPR052557">
    <property type="entry name" value="CAP/Cytokinesis_protein"/>
</dbReference>
<feature type="compositionally biased region" description="Low complexity" evidence="3">
    <location>
        <begin position="790"/>
        <end position="799"/>
    </location>
</feature>
<protein>
    <recommendedName>
        <fullName evidence="4">SH3 domain-containing protein</fullName>
    </recommendedName>
</protein>
<evidence type="ECO:0000256" key="3">
    <source>
        <dbReference type="SAM" id="MobiDB-lite"/>
    </source>
</evidence>
<dbReference type="SMART" id="SM00326">
    <property type="entry name" value="SH3"/>
    <property type="match status" value="1"/>
</dbReference>
<dbReference type="PANTHER" id="PTHR46333">
    <property type="entry name" value="CYTOKINESIS PROTEIN 3"/>
    <property type="match status" value="1"/>
</dbReference>
<dbReference type="InterPro" id="IPR036028">
    <property type="entry name" value="SH3-like_dom_sf"/>
</dbReference>
<feature type="compositionally biased region" description="Low complexity" evidence="3">
    <location>
        <begin position="563"/>
        <end position="572"/>
    </location>
</feature>
<feature type="region of interest" description="Disordered" evidence="3">
    <location>
        <begin position="328"/>
        <end position="408"/>
    </location>
</feature>
<dbReference type="InterPro" id="IPR002931">
    <property type="entry name" value="Transglutaminase-like"/>
</dbReference>
<feature type="region of interest" description="Disordered" evidence="3">
    <location>
        <begin position="460"/>
        <end position="482"/>
    </location>
</feature>
<dbReference type="Pfam" id="PF01841">
    <property type="entry name" value="Transglut_core"/>
    <property type="match status" value="1"/>
</dbReference>
<name>A0A1Y1W9I9_9FUNG</name>
<dbReference type="SUPFAM" id="SSF50044">
    <property type="entry name" value="SH3-domain"/>
    <property type="match status" value="1"/>
</dbReference>
<feature type="region of interest" description="Disordered" evidence="3">
    <location>
        <begin position="711"/>
        <end position="777"/>
    </location>
</feature>
<dbReference type="SMART" id="SM00460">
    <property type="entry name" value="TGc"/>
    <property type="match status" value="1"/>
</dbReference>
<dbReference type="RefSeq" id="XP_040743750.1">
    <property type="nucleotide sequence ID" value="XM_040889748.1"/>
</dbReference>
<evidence type="ECO:0000313" key="5">
    <source>
        <dbReference type="EMBL" id="ORX70112.1"/>
    </source>
</evidence>
<feature type="compositionally biased region" description="Polar residues" evidence="3">
    <location>
        <begin position="836"/>
        <end position="867"/>
    </location>
</feature>
<evidence type="ECO:0000256" key="2">
    <source>
        <dbReference type="PROSITE-ProRule" id="PRU00192"/>
    </source>
</evidence>
<proteinExistence type="predicted"/>
<dbReference type="Gene3D" id="3.10.620.30">
    <property type="match status" value="1"/>
</dbReference>
<feature type="compositionally biased region" description="Basic residues" evidence="3">
    <location>
        <begin position="470"/>
        <end position="479"/>
    </location>
</feature>
<feature type="domain" description="SH3" evidence="4">
    <location>
        <begin position="9"/>
        <end position="70"/>
    </location>
</feature>
<feature type="compositionally biased region" description="Low complexity" evidence="3">
    <location>
        <begin position="814"/>
        <end position="828"/>
    </location>
</feature>
<dbReference type="STRING" id="61395.A0A1Y1W9I9"/>
<organism evidence="5 6">
    <name type="scientific">Linderina pennispora</name>
    <dbReference type="NCBI Taxonomy" id="61395"/>
    <lineage>
        <taxon>Eukaryota</taxon>
        <taxon>Fungi</taxon>
        <taxon>Fungi incertae sedis</taxon>
        <taxon>Zoopagomycota</taxon>
        <taxon>Kickxellomycotina</taxon>
        <taxon>Kickxellomycetes</taxon>
        <taxon>Kickxellales</taxon>
        <taxon>Kickxellaceae</taxon>
        <taxon>Linderina</taxon>
    </lineage>
</organism>
<feature type="compositionally biased region" description="Polar residues" evidence="3">
    <location>
        <begin position="587"/>
        <end position="597"/>
    </location>
</feature>
<feature type="region of interest" description="Disordered" evidence="3">
    <location>
        <begin position="157"/>
        <end position="192"/>
    </location>
</feature>
<feature type="compositionally biased region" description="Polar residues" evidence="3">
    <location>
        <begin position="167"/>
        <end position="176"/>
    </location>
</feature>
<dbReference type="InterPro" id="IPR001452">
    <property type="entry name" value="SH3_domain"/>
</dbReference>
<feature type="compositionally biased region" description="Low complexity" evidence="3">
    <location>
        <begin position="712"/>
        <end position="733"/>
    </location>
</feature>
<feature type="compositionally biased region" description="Low complexity" evidence="3">
    <location>
        <begin position="390"/>
        <end position="403"/>
    </location>
</feature>
<gene>
    <name evidence="5" type="ORF">DL89DRAFT_283712</name>
</gene>
<feature type="compositionally biased region" description="Basic and acidic residues" evidence="3">
    <location>
        <begin position="354"/>
        <end position="364"/>
    </location>
</feature>
<dbReference type="SUPFAM" id="SSF54001">
    <property type="entry name" value="Cysteine proteinases"/>
    <property type="match status" value="1"/>
</dbReference>
<dbReference type="GO" id="GO:0140278">
    <property type="term" value="P:mitotic division septum assembly"/>
    <property type="evidence" value="ECO:0007669"/>
    <property type="project" value="TreeGrafter"/>
</dbReference>
<reference evidence="5 6" key="1">
    <citation type="submission" date="2016-07" db="EMBL/GenBank/DDBJ databases">
        <title>Pervasive Adenine N6-methylation of Active Genes in Fungi.</title>
        <authorList>
            <consortium name="DOE Joint Genome Institute"/>
            <person name="Mondo S.J."/>
            <person name="Dannebaum R.O."/>
            <person name="Kuo R.C."/>
            <person name="Labutti K."/>
            <person name="Haridas S."/>
            <person name="Kuo A."/>
            <person name="Salamov A."/>
            <person name="Ahrendt S.R."/>
            <person name="Lipzen A."/>
            <person name="Sullivan W."/>
            <person name="Andreopoulos W.B."/>
            <person name="Clum A."/>
            <person name="Lindquist E."/>
            <person name="Daum C."/>
            <person name="Ramamoorthy G.K."/>
            <person name="Gryganskyi A."/>
            <person name="Culley D."/>
            <person name="Magnuson J.K."/>
            <person name="James T.Y."/>
            <person name="O'Malley M.A."/>
            <person name="Stajich J.E."/>
            <person name="Spatafora J.W."/>
            <person name="Visel A."/>
            <person name="Grigoriev I.V."/>
        </authorList>
    </citation>
    <scope>NUCLEOTIDE SEQUENCE [LARGE SCALE GENOMIC DNA]</scope>
    <source>
        <strain evidence="5 6">ATCC 12442</strain>
    </source>
</reference>
<feature type="region of interest" description="Disordered" evidence="3">
    <location>
        <begin position="554"/>
        <end position="597"/>
    </location>
</feature>
<keyword evidence="1 2" id="KW-0728">SH3 domain</keyword>
<dbReference type="Proteomes" id="UP000193922">
    <property type="component" value="Unassembled WGS sequence"/>
</dbReference>
<feature type="region of interest" description="Disordered" evidence="3">
    <location>
        <begin position="95"/>
        <end position="117"/>
    </location>
</feature>
<evidence type="ECO:0000313" key="6">
    <source>
        <dbReference type="Proteomes" id="UP000193922"/>
    </source>
</evidence>
<dbReference type="GeneID" id="63806396"/>
<feature type="compositionally biased region" description="Basic and acidic residues" evidence="3">
    <location>
        <begin position="460"/>
        <end position="469"/>
    </location>
</feature>
<feature type="compositionally biased region" description="Polar residues" evidence="3">
    <location>
        <begin position="734"/>
        <end position="744"/>
    </location>
</feature>
<dbReference type="PANTHER" id="PTHR46333:SF2">
    <property type="entry name" value="CYTOKINESIS PROTEIN 3"/>
    <property type="match status" value="1"/>
</dbReference>
<sequence>MIAPEGIRDGRYFAQALYTFAGEGVEDLPFKKGDVIEVLDCADANWWRGRILNTDEDGLFPACLVKFADEATTQEAIKTAERLARLRDVLTPAHMRDAGSSGAGSHNEPNGNTDSAGSLESLLLNLADNEQQVQQQRIQSQMPRQPTRMKLLYEDHTQPGQAPRSASPMTQYQNAAPSPQKQQQPQYLNGPAPQQYYQQHQFPMAQTGLWQVSRTNSQMSTIQSGTEFNVSFESMREATVRAEEAAATNRPSSSLLHGPRAMPRAESLRARADSSLRSDDGAYRAAYGVPAPQDGYSQPVQASYASMYSHGGMASSIDTSSVSMASLTTNTVDPNSLDLRGESRVDKIPSPAEDAPRSKRHEAEYLFEDSDEERPQAMLSPASEGSNRFSSYVSTSSSESTESTRSKRLPMIPASKNSSVVSDVSVGVKGSEENGMLHRSWFSSTDSINLVGGGGLRATAEHNDSESHKPKATKNKARIRPNAGSVRIVQTPVEKPKAAHEALYNGNYDTRYDLASDFQRQMNFSIDTPTLSDTNDLHRSQSTIQTIAYSQGTVTSIQPPQQPQQQPQQSGLPVPPQPVSQVQQPQTMRPQSQVSQFPQQIPVLQSPIVYMYQLPDGTMMGMDQHGNQIPLVPTVDHEGRPFSSFQMQPPLMQYPAQQPMTQYVDPVTGMPISNYQTVPSQPVSAAGFYNQQQMQRPTSSVTPVSMEPAFMQQQQPPQYQQQQQQSQQQSQQQGTATPEASTQLAGLDTYGRPRSHTAGPQLTTAPAAASPQGTMMPGAAQGIVQDRLQQQTPTLQQRPSRAASIATSTMPELAQSAPSSQATTTPAADQMRPASFGSSPARGSTLMPSRSSVQMRTPTATPGQSDTVKSDNTQRPRGPPTPTGMQGTFSSAPSGTFARRDGAMSPFPANIGPSQSPTYMNDPMYRPHSRTHSSASAGIPDGFVTQLDERVTGSLPANVTPINFVKMAKPVFKFGGTVSHPQMTNWSKVDRQVAMIKTGSSKVSAEALATQHVGRPFNTPIERVRAVFMWIATNVQYDTSPPPENSDEYEQQELPSIVVQRKRSRGAGYAYLFKAMMDALGIECQTISGYMRQPLDSYRGAVLPVPNHVWNSVCLDGEYRLVDTACAARSHIMNLTTKTDTWFFLATPKELIYTHYPSQPELQYLDPVVPLPIFWMLPYVRPAFFQSKVKLLNLPHVPRIELKDEEVRPLVLCLRDSTLSVFAEVELHDSNGSGRIVARQPLLAQCVDYRGQRMVKILVGVRSQDVRGLVKVYCGTRLALQPKRASDGPMPASPRTAQKLLGFLHNKEKRSATGADYSRIKDVDEEGSIKTIATSKTYPLACMFPVVHTGRPCVAPFVQPNAATPNEFYIKEPAEGEFRLGESVYFHLVPVGDDRLFHLQLRSPSGQQQKFVYQPKDQGYILRHTVKERGAWIIMYHTDTDGWLPIASYSCL</sequence>
<dbReference type="OrthoDB" id="6129702at2759"/>
<dbReference type="EMBL" id="MCFD01000006">
    <property type="protein sequence ID" value="ORX70112.1"/>
    <property type="molecule type" value="Genomic_DNA"/>
</dbReference>
<dbReference type="Gene3D" id="2.30.30.40">
    <property type="entry name" value="SH3 Domains"/>
    <property type="match status" value="1"/>
</dbReference>
<feature type="region of interest" description="Disordered" evidence="3">
    <location>
        <begin position="241"/>
        <end position="260"/>
    </location>
</feature>
<dbReference type="InterPro" id="IPR038765">
    <property type="entry name" value="Papain-like_cys_pep_sf"/>
</dbReference>
<evidence type="ECO:0000259" key="4">
    <source>
        <dbReference type="PROSITE" id="PS50002"/>
    </source>
</evidence>
<dbReference type="PROSITE" id="PS50002">
    <property type="entry name" value="SH3"/>
    <property type="match status" value="1"/>
</dbReference>
<feature type="compositionally biased region" description="Polar residues" evidence="3">
    <location>
        <begin position="103"/>
        <end position="117"/>
    </location>
</feature>
<dbReference type="GO" id="GO:0110085">
    <property type="term" value="C:mitotic actomyosin contractile ring"/>
    <property type="evidence" value="ECO:0007669"/>
    <property type="project" value="TreeGrafter"/>
</dbReference>